<dbReference type="Proteomes" id="UP001497472">
    <property type="component" value="Unassembled WGS sequence"/>
</dbReference>
<comment type="caution">
    <text evidence="1">The sequence shown here is derived from an EMBL/GenBank/DDBJ whole genome shotgun (WGS) entry which is preliminary data.</text>
</comment>
<keyword evidence="2" id="KW-1185">Reference proteome</keyword>
<protein>
    <submittedName>
        <fullName evidence="1">Uncharacterized protein</fullName>
    </submittedName>
</protein>
<name>A0AAV1K755_9NEOP</name>
<organism evidence="1 2">
    <name type="scientific">Leptosia nina</name>
    <dbReference type="NCBI Taxonomy" id="320188"/>
    <lineage>
        <taxon>Eukaryota</taxon>
        <taxon>Metazoa</taxon>
        <taxon>Ecdysozoa</taxon>
        <taxon>Arthropoda</taxon>
        <taxon>Hexapoda</taxon>
        <taxon>Insecta</taxon>
        <taxon>Pterygota</taxon>
        <taxon>Neoptera</taxon>
        <taxon>Endopterygota</taxon>
        <taxon>Lepidoptera</taxon>
        <taxon>Glossata</taxon>
        <taxon>Ditrysia</taxon>
        <taxon>Papilionoidea</taxon>
        <taxon>Pieridae</taxon>
        <taxon>Pierinae</taxon>
        <taxon>Leptosia</taxon>
    </lineage>
</organism>
<evidence type="ECO:0000313" key="2">
    <source>
        <dbReference type="Proteomes" id="UP001497472"/>
    </source>
</evidence>
<sequence>MFSCGSPGKDMPTVAPVARGHVTFLLQGRAPPSLIHGRASPRSLRGLEIFCSPHVPEGFHLRTVSRSRRDIARFCSSFWRASTLFRSSLLLG</sequence>
<reference evidence="1 2" key="1">
    <citation type="submission" date="2023-11" db="EMBL/GenBank/DDBJ databases">
        <authorList>
            <person name="Okamura Y."/>
        </authorList>
    </citation>
    <scope>NUCLEOTIDE SEQUENCE [LARGE SCALE GENOMIC DNA]</scope>
</reference>
<dbReference type="EMBL" id="CAVLEF010000283">
    <property type="protein sequence ID" value="CAK1556436.1"/>
    <property type="molecule type" value="Genomic_DNA"/>
</dbReference>
<accession>A0AAV1K755</accession>
<proteinExistence type="predicted"/>
<evidence type="ECO:0000313" key="1">
    <source>
        <dbReference type="EMBL" id="CAK1556436.1"/>
    </source>
</evidence>
<gene>
    <name evidence="1" type="ORF">LNINA_LOCUS15185</name>
</gene>
<dbReference type="AlphaFoldDB" id="A0AAV1K755"/>